<gene>
    <name evidence="2" type="ORF">HDID_LOCUS2632</name>
</gene>
<dbReference type="Gene3D" id="3.90.1150.10">
    <property type="entry name" value="Aspartate Aminotransferase, domain 1"/>
    <property type="match status" value="1"/>
</dbReference>
<evidence type="ECO:0000313" key="3">
    <source>
        <dbReference type="Proteomes" id="UP000274504"/>
    </source>
</evidence>
<name>A0A0R3SD91_HYMDI</name>
<organism evidence="4">
    <name type="scientific">Hymenolepis diminuta</name>
    <name type="common">Rat tapeworm</name>
    <dbReference type="NCBI Taxonomy" id="6216"/>
    <lineage>
        <taxon>Eukaryota</taxon>
        <taxon>Metazoa</taxon>
        <taxon>Spiralia</taxon>
        <taxon>Lophotrochozoa</taxon>
        <taxon>Platyhelminthes</taxon>
        <taxon>Cestoda</taxon>
        <taxon>Eucestoda</taxon>
        <taxon>Cyclophyllidea</taxon>
        <taxon>Hymenolepididae</taxon>
        <taxon>Hymenolepis</taxon>
    </lineage>
</organism>
<dbReference type="InterPro" id="IPR000192">
    <property type="entry name" value="Aminotrans_V_dom"/>
</dbReference>
<dbReference type="STRING" id="6216.A0A0R3SD91"/>
<dbReference type="InterPro" id="IPR015422">
    <property type="entry name" value="PyrdxlP-dep_Trfase_small"/>
</dbReference>
<dbReference type="InterPro" id="IPR015424">
    <property type="entry name" value="PyrdxlP-dep_Trfase"/>
</dbReference>
<dbReference type="Pfam" id="PF00266">
    <property type="entry name" value="Aminotran_5"/>
    <property type="match status" value="1"/>
</dbReference>
<proteinExistence type="predicted"/>
<dbReference type="Proteomes" id="UP000274504">
    <property type="component" value="Unassembled WGS sequence"/>
</dbReference>
<dbReference type="PANTHER" id="PTHR43686:SF1">
    <property type="entry name" value="AMINOTRAN_5 DOMAIN-CONTAINING PROTEIN"/>
    <property type="match status" value="1"/>
</dbReference>
<reference evidence="2 3" key="2">
    <citation type="submission" date="2018-11" db="EMBL/GenBank/DDBJ databases">
        <authorList>
            <consortium name="Pathogen Informatics"/>
        </authorList>
    </citation>
    <scope>NUCLEOTIDE SEQUENCE [LARGE SCALE GENOMIC DNA]</scope>
</reference>
<accession>A0A0R3SD91</accession>
<dbReference type="OrthoDB" id="420046at2759"/>
<protein>
    <submittedName>
        <fullName evidence="4">Aminotran_5 domain-containing protein</fullName>
    </submittedName>
</protein>
<feature type="domain" description="Aminotransferase class V" evidence="1">
    <location>
        <begin position="39"/>
        <end position="403"/>
    </location>
</feature>
<evidence type="ECO:0000259" key="1">
    <source>
        <dbReference type="Pfam" id="PF00266"/>
    </source>
</evidence>
<evidence type="ECO:0000313" key="2">
    <source>
        <dbReference type="EMBL" id="VDL20467.1"/>
    </source>
</evidence>
<dbReference type="WBParaSite" id="HDID_0000263101-mRNA-1">
    <property type="protein sequence ID" value="HDID_0000263101-mRNA-1"/>
    <property type="gene ID" value="HDID_0000263101"/>
</dbReference>
<dbReference type="AlphaFoldDB" id="A0A0R3SD91"/>
<evidence type="ECO:0000313" key="4">
    <source>
        <dbReference type="WBParaSite" id="HDID_0000263101-mRNA-1"/>
    </source>
</evidence>
<reference evidence="4" key="1">
    <citation type="submission" date="2016-04" db="UniProtKB">
        <authorList>
            <consortium name="WormBaseParasite"/>
        </authorList>
    </citation>
    <scope>IDENTIFICATION</scope>
</reference>
<dbReference type="SUPFAM" id="SSF53383">
    <property type="entry name" value="PLP-dependent transferases"/>
    <property type="match status" value="1"/>
</dbReference>
<sequence length="466" mass="51749">MTVHLDQSVILSAFVYFVVVYCDYIASGRSLSFIEDFIYNEVLPNYGNTHTMTSVTSIQTTMYRHEAKDIVRNAVRASDYDAVFFVGSGCTGAVHKLIHNLHLENPPIVITGPFEHHSNMLPWRHLAAKIVRLKTDKSGNVSYEHLGEVLEKEEKNAKNLGCHVIVCLAAASNVTGILVDVDKFSALVHRHGGLVFWDYATAAPYVRIDMNPVVVGPECDLVYKDAVYFSMHKFVGGVQTPGLLIAKRVLFKAGEKYPDGCGGGSVCFVRREHQVYLKDVEEREEGGTPAIIESIRAGLAMQLKEAVTPEVIMDREEVIVKRAWKYFKKCPNLLVLGGEEAPRLPIFSVVIRHVFPDITAAEGQNGEQQPCNRPMYLHHTFVAALLNDLFGIQCRSGCVCAGPYAMDLLGIDESLAKLYEDALVISGTSACHMTKPYESVSREVLRSLLSVATYRLGWAYLTLNKC</sequence>
<dbReference type="InterPro" id="IPR015421">
    <property type="entry name" value="PyrdxlP-dep_Trfase_major"/>
</dbReference>
<dbReference type="EMBL" id="UYSG01000673">
    <property type="protein sequence ID" value="VDL20467.1"/>
    <property type="molecule type" value="Genomic_DNA"/>
</dbReference>
<dbReference type="PANTHER" id="PTHR43686">
    <property type="entry name" value="SULFURTRANSFERASE-RELATED"/>
    <property type="match status" value="1"/>
</dbReference>
<dbReference type="Gene3D" id="3.40.640.10">
    <property type="entry name" value="Type I PLP-dependent aspartate aminotransferase-like (Major domain)"/>
    <property type="match status" value="1"/>
</dbReference>